<dbReference type="AlphaFoldDB" id="J9VRW8"/>
<keyword evidence="2" id="KW-1185">Reference proteome</keyword>
<dbReference type="Proteomes" id="UP000010091">
    <property type="component" value="Chromosome 7"/>
</dbReference>
<gene>
    <name evidence="1" type="ORF">CNAG_05837</name>
</gene>
<dbReference type="EMBL" id="CP003826">
    <property type="protein sequence ID" value="AFR96156.1"/>
    <property type="molecule type" value="Genomic_DNA"/>
</dbReference>
<dbReference type="GeneID" id="23889126"/>
<dbReference type="HOGENOM" id="CLU_1372153_0_0_1"/>
<dbReference type="Gene3D" id="3.40.50.1820">
    <property type="entry name" value="alpha/beta hydrolase"/>
    <property type="match status" value="1"/>
</dbReference>
<dbReference type="InterPro" id="IPR029058">
    <property type="entry name" value="AB_hydrolase_fold"/>
</dbReference>
<dbReference type="OrthoDB" id="408631at2759"/>
<dbReference type="RefSeq" id="XP_012050570.1">
    <property type="nucleotide sequence ID" value="XM_012195180.1"/>
</dbReference>
<dbReference type="SUPFAM" id="SSF53474">
    <property type="entry name" value="alpha/beta-Hydrolases"/>
    <property type="match status" value="1"/>
</dbReference>
<protein>
    <recommendedName>
        <fullName evidence="3">Peptidase S9 prolyl oligopeptidase catalytic domain-containing protein</fullName>
    </recommendedName>
</protein>
<dbReference type="VEuPathDB" id="FungiDB:CNAG_05837"/>
<sequence length="199" mass="22340">MLKPSVQLLLIVVQAFPARKEGGEGRLTAASKMNAFTDLIYHAYGYTSTPTSFSLACSKRDIKRERVSRSLGIFVNCPNLGSGDSDFSCHCTKLWVAAADVDSEAVFEKRMFKREKHLNAFNIAPSIASGKFTLPPTYIIHGIIDDKAPIKQSEDVFKAYKQQNIDVTFEVLEGVDHLFDMDPRYTLDEMYAFITKLVQ</sequence>
<organism evidence="1 2">
    <name type="scientific">Cryptococcus neoformans (strain H99 / ATCC 208821 / CBS 10515 / FGSC 9487)</name>
    <name type="common">Cryptococcus neoformans var. grubii serotype A</name>
    <dbReference type="NCBI Taxonomy" id="235443"/>
    <lineage>
        <taxon>Eukaryota</taxon>
        <taxon>Fungi</taxon>
        <taxon>Dikarya</taxon>
        <taxon>Basidiomycota</taxon>
        <taxon>Agaricomycotina</taxon>
        <taxon>Tremellomycetes</taxon>
        <taxon>Tremellales</taxon>
        <taxon>Cryptococcaceae</taxon>
        <taxon>Cryptococcus</taxon>
        <taxon>Cryptococcus neoformans species complex</taxon>
    </lineage>
</organism>
<dbReference type="KEGG" id="cng:CNAG_05837"/>
<accession>J9VRW8</accession>
<proteinExistence type="predicted"/>
<evidence type="ECO:0000313" key="2">
    <source>
        <dbReference type="Proteomes" id="UP000010091"/>
    </source>
</evidence>
<reference evidence="1 2" key="1">
    <citation type="journal article" date="2014" name="PLoS Genet.">
        <title>Analysis of the genome and transcriptome of Cryptococcus neoformans var. grubii reveals complex RNA expression and microevolution leading to virulence attenuation.</title>
        <authorList>
            <person name="Janbon G."/>
            <person name="Ormerod K.L."/>
            <person name="Paulet D."/>
            <person name="Byrnes E.J.III."/>
            <person name="Yadav V."/>
            <person name="Chatterjee G."/>
            <person name="Mullapudi N."/>
            <person name="Hon C.C."/>
            <person name="Billmyre R.B."/>
            <person name="Brunel F."/>
            <person name="Bahn Y.S."/>
            <person name="Chen W."/>
            <person name="Chen Y."/>
            <person name="Chow E.W."/>
            <person name="Coppee J.Y."/>
            <person name="Floyd-Averette A."/>
            <person name="Gaillardin C."/>
            <person name="Gerik K.J."/>
            <person name="Goldberg J."/>
            <person name="Gonzalez-Hilarion S."/>
            <person name="Gujja S."/>
            <person name="Hamlin J.L."/>
            <person name="Hsueh Y.P."/>
            <person name="Ianiri G."/>
            <person name="Jones S."/>
            <person name="Kodira C.D."/>
            <person name="Kozubowski L."/>
            <person name="Lam W."/>
            <person name="Marra M."/>
            <person name="Mesner L.D."/>
            <person name="Mieczkowski P.A."/>
            <person name="Moyrand F."/>
            <person name="Nielsen K."/>
            <person name="Proux C."/>
            <person name="Rossignol T."/>
            <person name="Schein J.E."/>
            <person name="Sun S."/>
            <person name="Wollschlaeger C."/>
            <person name="Wood I.A."/>
            <person name="Zeng Q."/>
            <person name="Neuveglise C."/>
            <person name="Newlon C.S."/>
            <person name="Perfect J.R."/>
            <person name="Lodge J.K."/>
            <person name="Idnurm A."/>
            <person name="Stajich J.E."/>
            <person name="Kronstad J.W."/>
            <person name="Sanyal K."/>
            <person name="Heitman J."/>
            <person name="Fraser J.A."/>
            <person name="Cuomo C.A."/>
            <person name="Dietrich F.S."/>
        </authorList>
    </citation>
    <scope>NUCLEOTIDE SEQUENCE [LARGE SCALE GENOMIC DNA]</scope>
    <source>
        <strain evidence="2">H99 / ATCC 208821 / CBS 10515 / FGSC 9487</strain>
    </source>
</reference>
<evidence type="ECO:0000313" key="1">
    <source>
        <dbReference type="EMBL" id="AFR96156.1"/>
    </source>
</evidence>
<name>J9VRW8_CRYN9</name>
<evidence type="ECO:0008006" key="3">
    <source>
        <dbReference type="Google" id="ProtNLM"/>
    </source>
</evidence>